<dbReference type="GO" id="GO:0061503">
    <property type="term" value="F:tRNA threonylcarbamoyladenosine dehydratase"/>
    <property type="evidence" value="ECO:0007669"/>
    <property type="project" value="TreeGrafter"/>
</dbReference>
<dbReference type="SUPFAM" id="SSF69572">
    <property type="entry name" value="Activating enzymes of the ubiquitin-like proteins"/>
    <property type="match status" value="1"/>
</dbReference>
<sequence length="294" mass="32378">MVNTMTTFDYQQAFSRNIGWVTQQEQQLLKGKKIAIAGLGGVGGSHLLTLARLGIGAFHIADFDKFELPNFNRQAGATVSHLDRPKTDVLAEMAQDINPDLQIKKFPKGVTLENLSEFFAGVDVYVDGLDFFAFDAREMVFSYCADHAIPAVTAAPLGMGTALLNFLPGQMTFEEYFQLKGKSETDKILHFLLGLSPVMLQRGYLVDQSAVDLLNHKGPSTPMACELCAGIAATQVLKILLQRGKVLAAPWGLQFDAYTNKLAKTWRPGGNANLMQKLGIWFARKQFLGMLKTK</sequence>
<dbReference type="Gene3D" id="3.40.50.720">
    <property type="entry name" value="NAD(P)-binding Rossmann-like Domain"/>
    <property type="match status" value="1"/>
</dbReference>
<evidence type="ECO:0000313" key="2">
    <source>
        <dbReference type="EMBL" id="OAI21132.1"/>
    </source>
</evidence>
<name>A0A177NTH3_9GAMM</name>
<dbReference type="AlphaFoldDB" id="A0A177NTH3"/>
<proteinExistence type="predicted"/>
<dbReference type="InterPro" id="IPR000594">
    <property type="entry name" value="ThiF_NAD_FAD-bd"/>
</dbReference>
<dbReference type="PANTHER" id="PTHR43267">
    <property type="entry name" value="TRNA THREONYLCARBAMOYLADENOSINE DEHYDRATASE"/>
    <property type="match status" value="1"/>
</dbReference>
<dbReference type="PANTHER" id="PTHR43267:SF1">
    <property type="entry name" value="TRNA THREONYLCARBAMOYLADENOSINE DEHYDRATASE"/>
    <property type="match status" value="1"/>
</dbReference>
<comment type="caution">
    <text evidence="2">The sequence shown here is derived from an EMBL/GenBank/DDBJ whole genome shotgun (WGS) entry which is preliminary data.</text>
</comment>
<accession>A0A177NTH3</accession>
<evidence type="ECO:0000313" key="3">
    <source>
        <dbReference type="Proteomes" id="UP000078476"/>
    </source>
</evidence>
<dbReference type="GO" id="GO:0008641">
    <property type="term" value="F:ubiquitin-like modifier activating enzyme activity"/>
    <property type="evidence" value="ECO:0007669"/>
    <property type="project" value="InterPro"/>
</dbReference>
<dbReference type="GO" id="GO:0061504">
    <property type="term" value="P:cyclic threonylcarbamoyladenosine biosynthetic process"/>
    <property type="evidence" value="ECO:0007669"/>
    <property type="project" value="TreeGrafter"/>
</dbReference>
<dbReference type="STRING" id="980561.A1359_19880"/>
<dbReference type="CDD" id="cd01483">
    <property type="entry name" value="E1_enzyme_family"/>
    <property type="match status" value="1"/>
</dbReference>
<protein>
    <recommendedName>
        <fullName evidence="1">THIF-type NAD/FAD binding fold domain-containing protein</fullName>
    </recommendedName>
</protein>
<reference evidence="2 3" key="1">
    <citation type="submission" date="2016-03" db="EMBL/GenBank/DDBJ databases">
        <authorList>
            <person name="Ploux O."/>
        </authorList>
    </citation>
    <scope>NUCLEOTIDE SEQUENCE [LARGE SCALE GENOMIC DNA]</scope>
    <source>
        <strain evidence="2 3">R-45370</strain>
    </source>
</reference>
<dbReference type="InterPro" id="IPR045886">
    <property type="entry name" value="ThiF/MoeB/HesA"/>
</dbReference>
<evidence type="ECO:0000259" key="1">
    <source>
        <dbReference type="Pfam" id="PF00899"/>
    </source>
</evidence>
<dbReference type="Pfam" id="PF00899">
    <property type="entry name" value="ThiF"/>
    <property type="match status" value="1"/>
</dbReference>
<dbReference type="EMBL" id="LUUI01000021">
    <property type="protein sequence ID" value="OAI21132.1"/>
    <property type="molecule type" value="Genomic_DNA"/>
</dbReference>
<dbReference type="Proteomes" id="UP000078476">
    <property type="component" value="Unassembled WGS sequence"/>
</dbReference>
<keyword evidence="3" id="KW-1185">Reference proteome</keyword>
<dbReference type="NCBIfam" id="NF006077">
    <property type="entry name" value="PRK08223.1"/>
    <property type="match status" value="1"/>
</dbReference>
<organism evidence="2 3">
    <name type="scientific">Methylomonas lenta</name>
    <dbReference type="NCBI Taxonomy" id="980561"/>
    <lineage>
        <taxon>Bacteria</taxon>
        <taxon>Pseudomonadati</taxon>
        <taxon>Pseudomonadota</taxon>
        <taxon>Gammaproteobacteria</taxon>
        <taxon>Methylococcales</taxon>
        <taxon>Methylococcaceae</taxon>
        <taxon>Methylomonas</taxon>
    </lineage>
</organism>
<dbReference type="InterPro" id="IPR035985">
    <property type="entry name" value="Ubiquitin-activating_enz"/>
</dbReference>
<feature type="domain" description="THIF-type NAD/FAD binding fold" evidence="1">
    <location>
        <begin position="15"/>
        <end position="263"/>
    </location>
</feature>
<gene>
    <name evidence="2" type="ORF">A1359_19880</name>
</gene>